<evidence type="ECO:0000313" key="5">
    <source>
        <dbReference type="EMBL" id="KAK4460015.1"/>
    </source>
</evidence>
<dbReference type="Pfam" id="PF00400">
    <property type="entry name" value="WD40"/>
    <property type="match status" value="3"/>
</dbReference>
<name>A0AAV9HH76_9PEZI</name>
<evidence type="ECO:0000256" key="3">
    <source>
        <dbReference type="PROSITE-ProRule" id="PRU00221"/>
    </source>
</evidence>
<dbReference type="PANTHER" id="PTHR19919">
    <property type="entry name" value="WD REPEAT CONTAINING PROTEIN"/>
    <property type="match status" value="1"/>
</dbReference>
<dbReference type="InterPro" id="IPR036322">
    <property type="entry name" value="WD40_repeat_dom_sf"/>
</dbReference>
<dbReference type="InterPro" id="IPR015943">
    <property type="entry name" value="WD40/YVTN_repeat-like_dom_sf"/>
</dbReference>
<feature type="repeat" description="WD" evidence="3">
    <location>
        <begin position="421"/>
        <end position="463"/>
    </location>
</feature>
<keyword evidence="1 3" id="KW-0853">WD repeat</keyword>
<organism evidence="5 6">
    <name type="scientific">Cladorrhinum samala</name>
    <dbReference type="NCBI Taxonomy" id="585594"/>
    <lineage>
        <taxon>Eukaryota</taxon>
        <taxon>Fungi</taxon>
        <taxon>Dikarya</taxon>
        <taxon>Ascomycota</taxon>
        <taxon>Pezizomycotina</taxon>
        <taxon>Sordariomycetes</taxon>
        <taxon>Sordariomycetidae</taxon>
        <taxon>Sordariales</taxon>
        <taxon>Podosporaceae</taxon>
        <taxon>Cladorrhinum</taxon>
    </lineage>
</organism>
<dbReference type="PROSITE" id="PS00678">
    <property type="entry name" value="WD_REPEATS_1"/>
    <property type="match status" value="2"/>
</dbReference>
<feature type="region of interest" description="Disordered" evidence="4">
    <location>
        <begin position="1"/>
        <end position="218"/>
    </location>
</feature>
<dbReference type="PROSITE" id="PS50082">
    <property type="entry name" value="WD_REPEATS_2"/>
    <property type="match status" value="3"/>
</dbReference>
<dbReference type="Proteomes" id="UP001321749">
    <property type="component" value="Unassembled WGS sequence"/>
</dbReference>
<dbReference type="PROSITE" id="PS50294">
    <property type="entry name" value="WD_REPEATS_REGION"/>
    <property type="match status" value="1"/>
</dbReference>
<feature type="compositionally biased region" description="Polar residues" evidence="4">
    <location>
        <begin position="173"/>
        <end position="196"/>
    </location>
</feature>
<reference evidence="5" key="1">
    <citation type="journal article" date="2023" name="Mol. Phylogenet. Evol.">
        <title>Genome-scale phylogeny and comparative genomics of the fungal order Sordariales.</title>
        <authorList>
            <person name="Hensen N."/>
            <person name="Bonometti L."/>
            <person name="Westerberg I."/>
            <person name="Brannstrom I.O."/>
            <person name="Guillou S."/>
            <person name="Cros-Aarteil S."/>
            <person name="Calhoun S."/>
            <person name="Haridas S."/>
            <person name="Kuo A."/>
            <person name="Mondo S."/>
            <person name="Pangilinan J."/>
            <person name="Riley R."/>
            <person name="LaButti K."/>
            <person name="Andreopoulos B."/>
            <person name="Lipzen A."/>
            <person name="Chen C."/>
            <person name="Yan M."/>
            <person name="Daum C."/>
            <person name="Ng V."/>
            <person name="Clum A."/>
            <person name="Steindorff A."/>
            <person name="Ohm R.A."/>
            <person name="Martin F."/>
            <person name="Silar P."/>
            <person name="Natvig D.O."/>
            <person name="Lalanne C."/>
            <person name="Gautier V."/>
            <person name="Ament-Velasquez S.L."/>
            <person name="Kruys A."/>
            <person name="Hutchinson M.I."/>
            <person name="Powell A.J."/>
            <person name="Barry K."/>
            <person name="Miller A.N."/>
            <person name="Grigoriev I.V."/>
            <person name="Debuchy R."/>
            <person name="Gladieux P."/>
            <person name="Hiltunen Thoren M."/>
            <person name="Johannesson H."/>
        </authorList>
    </citation>
    <scope>NUCLEOTIDE SEQUENCE</scope>
    <source>
        <strain evidence="5">PSN324</strain>
    </source>
</reference>
<dbReference type="InterPro" id="IPR019775">
    <property type="entry name" value="WD40_repeat_CS"/>
</dbReference>
<feature type="repeat" description="WD" evidence="3">
    <location>
        <begin position="378"/>
        <end position="420"/>
    </location>
</feature>
<evidence type="ECO:0000256" key="4">
    <source>
        <dbReference type="SAM" id="MobiDB-lite"/>
    </source>
</evidence>
<gene>
    <name evidence="5" type="ORF">QBC42DRAFT_110710</name>
</gene>
<dbReference type="InterPro" id="IPR001680">
    <property type="entry name" value="WD40_rpt"/>
</dbReference>
<feature type="compositionally biased region" description="Polar residues" evidence="4">
    <location>
        <begin position="108"/>
        <end position="118"/>
    </location>
</feature>
<dbReference type="Gene3D" id="2.130.10.10">
    <property type="entry name" value="YVTN repeat-like/Quinoprotein amine dehydrogenase"/>
    <property type="match status" value="1"/>
</dbReference>
<dbReference type="EMBL" id="MU865021">
    <property type="protein sequence ID" value="KAK4460015.1"/>
    <property type="molecule type" value="Genomic_DNA"/>
</dbReference>
<reference evidence="5" key="2">
    <citation type="submission" date="2023-06" db="EMBL/GenBank/DDBJ databases">
        <authorList>
            <consortium name="Lawrence Berkeley National Laboratory"/>
            <person name="Mondo S.J."/>
            <person name="Hensen N."/>
            <person name="Bonometti L."/>
            <person name="Westerberg I."/>
            <person name="Brannstrom I.O."/>
            <person name="Guillou S."/>
            <person name="Cros-Aarteil S."/>
            <person name="Calhoun S."/>
            <person name="Haridas S."/>
            <person name="Kuo A."/>
            <person name="Pangilinan J."/>
            <person name="Riley R."/>
            <person name="Labutti K."/>
            <person name="Andreopoulos B."/>
            <person name="Lipzen A."/>
            <person name="Chen C."/>
            <person name="Yanf M."/>
            <person name="Daum C."/>
            <person name="Ng V."/>
            <person name="Clum A."/>
            <person name="Steindorff A."/>
            <person name="Ohm R."/>
            <person name="Martin F."/>
            <person name="Silar P."/>
            <person name="Natvig D."/>
            <person name="Lalanne C."/>
            <person name="Gautier V."/>
            <person name="Ament-Velasquez S.L."/>
            <person name="Kruys A."/>
            <person name="Hutchinson M.I."/>
            <person name="Powell A.J."/>
            <person name="Barry K."/>
            <person name="Miller A.N."/>
            <person name="Grigoriev I.V."/>
            <person name="Debuchy R."/>
            <person name="Gladieux P."/>
            <person name="Thoren M.H."/>
            <person name="Johannesson H."/>
        </authorList>
    </citation>
    <scope>NUCLEOTIDE SEQUENCE</scope>
    <source>
        <strain evidence="5">PSN324</strain>
    </source>
</reference>
<accession>A0AAV9HH76</accession>
<evidence type="ECO:0000313" key="6">
    <source>
        <dbReference type="Proteomes" id="UP001321749"/>
    </source>
</evidence>
<dbReference type="InterPro" id="IPR045159">
    <property type="entry name" value="DCAF7-like"/>
</dbReference>
<evidence type="ECO:0000256" key="2">
    <source>
        <dbReference type="ARBA" id="ARBA00022737"/>
    </source>
</evidence>
<evidence type="ECO:0000256" key="1">
    <source>
        <dbReference type="ARBA" id="ARBA00022574"/>
    </source>
</evidence>
<feature type="compositionally biased region" description="Polar residues" evidence="4">
    <location>
        <begin position="134"/>
        <end position="158"/>
    </location>
</feature>
<feature type="repeat" description="WD" evidence="3">
    <location>
        <begin position="533"/>
        <end position="567"/>
    </location>
</feature>
<dbReference type="SMART" id="SM00320">
    <property type="entry name" value="WD40"/>
    <property type="match status" value="5"/>
</dbReference>
<protein>
    <submittedName>
        <fullName evidence="5">WD40-repeat-containing domain protein</fullName>
    </submittedName>
</protein>
<feature type="compositionally biased region" description="Low complexity" evidence="4">
    <location>
        <begin position="35"/>
        <end position="62"/>
    </location>
</feature>
<comment type="caution">
    <text evidence="5">The sequence shown here is derived from an EMBL/GenBank/DDBJ whole genome shotgun (WGS) entry which is preliminary data.</text>
</comment>
<dbReference type="SUPFAM" id="SSF50978">
    <property type="entry name" value="WD40 repeat-like"/>
    <property type="match status" value="1"/>
</dbReference>
<proteinExistence type="predicted"/>
<dbReference type="FunFam" id="2.130.10.10:FF:000561">
    <property type="entry name" value="Putative WD repeat protein"/>
    <property type="match status" value="1"/>
</dbReference>
<dbReference type="AlphaFoldDB" id="A0AAV9HH76"/>
<sequence length="628" mass="68271">MNQPQQYQPPRRSGTYSSQHSQHSQHDEAHIPAASSSMSQQQHHHPYQQQPQQQQQQPQQSSRDQYPPTSGGAPPYIKLEHSPKPPQLQNYHSTGAVPNALQPGGLTSRPTALSSNTAPIVPAMKQEPPDYSKSHQTPNKTNSLSISSHNYHPRSSPQVKYEEEHKAGYMPYTPTTPGGASGSSQYMSPTGSQRIPSNAPLGLADIRPRADSSLSDGLPGSSAYDIASAQSRTSNYMAPWALYAFDWCKWAPQGNSAGKLAIGSYLEDGHNYIQILDAQMNPTPAEAFTPGGSRYSMDFTRIAEATHSYPVTRLLWEPPSSQKQSTDLLATSGDHLRLWSLPSDPQVAQPGSSITSRNGRDAPITKLTPLALLSNSKTPDHTAPLTSLDWNTVTPSLIITSSIDTTCTIWDIPSLTAKTQLIAHDKEVYDVRFCANSVDVFVSCGQDGSVRMFDLRSLEHSTIIYEPTGKEDKTPDGGRISPTLAQQTMSHPPALLRLATSPHDQQLLATFAQDSNVIRILDVRQPGQALLELRGHAGSLNCVEWSPLRRGTLASGADDCQVLIWDLLNQTSTGLNGAAPTDNVRSPVASWQCEYEVGNLGWVPHLSGGDYGEWLGVSAGRGVWGVKL</sequence>
<keyword evidence="6" id="KW-1185">Reference proteome</keyword>
<keyword evidence="2" id="KW-0677">Repeat</keyword>